<evidence type="ECO:0000313" key="3">
    <source>
        <dbReference type="Proteomes" id="UP001236748"/>
    </source>
</evidence>
<evidence type="ECO:0000256" key="1">
    <source>
        <dbReference type="SAM" id="MobiDB-lite"/>
    </source>
</evidence>
<evidence type="ECO:0008006" key="4">
    <source>
        <dbReference type="Google" id="ProtNLM"/>
    </source>
</evidence>
<sequence>MSSKQPSKSAKLLANQARHPHHRRVTDDPLAPAPQIMNALPDVEGDDQQNVISRDVQLAGLQLSIARWFPLADPDEEDTVYIYAGNTMIGFYVYDGDDPEPPDPVEISLASVAALRSHGSKEITYKIEHPSGNTSLSEIMTVFVDTIDPNYNNQPPAITLPTDLTGDITPAYLADKLGLVCSIPRMDDARPGDTWQAFFGDADETGISGEFPDTGNASVTFTTANIMAAGPGDYAIRYIATDRAGNSSKFSFPRTVTVNVNEPPILGTLSVLEAPLVDKEEARNGVTVRLSSITNVLSVDVVRVFWNDTLVAEQSVGGFPIFPFDFPVGYDQIALPGDLYTANIECSVSRAETPATTTVDVDLVEPGTGNPGPGPVDDRLIRPIVRGGVEMRDNQVVEEDRNEPAIASFTIPDNLVSGDFIDIFYGSMGGTQGDTYPVTGTEAPDFLVELEIAWSIIELYGNGDIPCYYRIRNAINYKHSPSQNVAVSTYSLDGLADAQFTVTSSKGTLNCEAGLSPRPWEGVPVFIKDTATLEVGDMVTVHAARYAFLDPSVPVGDPIESLAREVTFNDVQNGFTVTLDLGEWFRAHTASGGRGWVGVNWSIFRPSTGDRGTSDVVQVQWDFRISAPPVNSCVPGATRAGTL</sequence>
<dbReference type="RefSeq" id="WP_305390180.1">
    <property type="nucleotide sequence ID" value="NZ_CP117450.1"/>
</dbReference>
<dbReference type="EMBL" id="CP117450">
    <property type="protein sequence ID" value="WLH08594.1"/>
    <property type="molecule type" value="Genomic_DNA"/>
</dbReference>
<reference evidence="2 3" key="1">
    <citation type="submission" date="2023-02" db="EMBL/GenBank/DDBJ databases">
        <title>Evolution of Hrp T3SS in non-pathogenic Pseudomonas fluorescens.</title>
        <authorList>
            <person name="Liao K."/>
            <person name="Wei H."/>
            <person name="Gu Y."/>
        </authorList>
    </citation>
    <scope>NUCLEOTIDE SEQUENCE [LARGE SCALE GENOMIC DNA]</scope>
    <source>
        <strain evidence="2 3">FP2043</strain>
    </source>
</reference>
<dbReference type="Gene3D" id="2.60.40.10">
    <property type="entry name" value="Immunoglobulins"/>
    <property type="match status" value="1"/>
</dbReference>
<protein>
    <recommendedName>
        <fullName evidence="4">Ig-like domain-containing protein</fullName>
    </recommendedName>
</protein>
<keyword evidence="3" id="KW-1185">Reference proteome</keyword>
<gene>
    <name evidence="2" type="ORF">PSH67_08000</name>
</gene>
<evidence type="ECO:0000313" key="2">
    <source>
        <dbReference type="EMBL" id="WLH08594.1"/>
    </source>
</evidence>
<dbReference type="Proteomes" id="UP001236748">
    <property type="component" value="Chromosome"/>
</dbReference>
<name>A0ABY9FZ47_9PSED</name>
<proteinExistence type="predicted"/>
<organism evidence="2 3">
    <name type="scientific">Pseudomonas lurida</name>
    <dbReference type="NCBI Taxonomy" id="244566"/>
    <lineage>
        <taxon>Bacteria</taxon>
        <taxon>Pseudomonadati</taxon>
        <taxon>Pseudomonadota</taxon>
        <taxon>Gammaproteobacteria</taxon>
        <taxon>Pseudomonadales</taxon>
        <taxon>Pseudomonadaceae</taxon>
        <taxon>Pseudomonas</taxon>
    </lineage>
</organism>
<accession>A0ABY9FZ47</accession>
<feature type="region of interest" description="Disordered" evidence="1">
    <location>
        <begin position="1"/>
        <end position="31"/>
    </location>
</feature>
<dbReference type="InterPro" id="IPR013783">
    <property type="entry name" value="Ig-like_fold"/>
</dbReference>